<evidence type="ECO:0000256" key="5">
    <source>
        <dbReference type="ARBA" id="ARBA00022989"/>
    </source>
</evidence>
<feature type="transmembrane region" description="Helical" evidence="9">
    <location>
        <begin position="378"/>
        <end position="397"/>
    </location>
</feature>
<feature type="transmembrane region" description="Helical" evidence="9">
    <location>
        <begin position="443"/>
        <end position="467"/>
    </location>
</feature>
<dbReference type="PROSITE" id="PS50156">
    <property type="entry name" value="SSD"/>
    <property type="match status" value="2"/>
</dbReference>
<feature type="transmembrane region" description="Helical" evidence="9">
    <location>
        <begin position="802"/>
        <end position="822"/>
    </location>
</feature>
<evidence type="ECO:0000256" key="9">
    <source>
        <dbReference type="SAM" id="Phobius"/>
    </source>
</evidence>
<comment type="similarity">
    <text evidence="2">Belongs to the resistance-nodulation-cell division (RND) (TC 2.A.6) family. MmpL subfamily.</text>
</comment>
<feature type="region of interest" description="Disordered" evidence="8">
    <location>
        <begin position="935"/>
        <end position="956"/>
    </location>
</feature>
<feature type="transmembrane region" description="Helical" evidence="9">
    <location>
        <begin position="352"/>
        <end position="371"/>
    </location>
</feature>
<evidence type="ECO:0000256" key="2">
    <source>
        <dbReference type="ARBA" id="ARBA00010157"/>
    </source>
</evidence>
<dbReference type="EMBL" id="NXNI01000001">
    <property type="protein sequence ID" value="PCR90928.1"/>
    <property type="molecule type" value="Genomic_DNA"/>
</dbReference>
<dbReference type="InterPro" id="IPR050545">
    <property type="entry name" value="Mycobact_MmpL"/>
</dbReference>
<keyword evidence="3" id="KW-1003">Cell membrane</keyword>
<feature type="transmembrane region" description="Helical" evidence="9">
    <location>
        <begin position="479"/>
        <end position="509"/>
    </location>
</feature>
<evidence type="ECO:0000256" key="4">
    <source>
        <dbReference type="ARBA" id="ARBA00022692"/>
    </source>
</evidence>
<dbReference type="InterPro" id="IPR004869">
    <property type="entry name" value="MMPL_dom"/>
</dbReference>
<dbReference type="PANTHER" id="PTHR33406">
    <property type="entry name" value="MEMBRANE PROTEIN MJ1562-RELATED"/>
    <property type="match status" value="1"/>
</dbReference>
<comment type="caution">
    <text evidence="11">The sequence shown here is derived from an EMBL/GenBank/DDBJ whole genome shotgun (WGS) entry which is preliminary data.</text>
</comment>
<keyword evidence="5 9" id="KW-1133">Transmembrane helix</keyword>
<dbReference type="InterPro" id="IPR000731">
    <property type="entry name" value="SSD"/>
</dbReference>
<evidence type="ECO:0000256" key="7">
    <source>
        <dbReference type="SAM" id="Coils"/>
    </source>
</evidence>
<feature type="transmembrane region" description="Helical" evidence="9">
    <location>
        <begin position="543"/>
        <end position="560"/>
    </location>
</feature>
<dbReference type="GO" id="GO:0005886">
    <property type="term" value="C:plasma membrane"/>
    <property type="evidence" value="ECO:0007669"/>
    <property type="project" value="UniProtKB-SubCell"/>
</dbReference>
<feature type="transmembrane region" description="Helical" evidence="9">
    <location>
        <begin position="902"/>
        <end position="928"/>
    </location>
</feature>
<evidence type="ECO:0000259" key="10">
    <source>
        <dbReference type="PROSITE" id="PS50156"/>
    </source>
</evidence>
<feature type="coiled-coil region" evidence="7">
    <location>
        <begin position="129"/>
        <end position="163"/>
    </location>
</feature>
<proteinExistence type="inferred from homology"/>
<evidence type="ECO:0000256" key="8">
    <source>
        <dbReference type="SAM" id="MobiDB-lite"/>
    </source>
</evidence>
<feature type="transmembrane region" description="Helical" evidence="9">
    <location>
        <begin position="876"/>
        <end position="896"/>
    </location>
</feature>
<feature type="domain" description="SSD" evidence="10">
    <location>
        <begin position="378"/>
        <end position="504"/>
    </location>
</feature>
<dbReference type="AlphaFoldDB" id="A0A2A5QVQ2"/>
<feature type="compositionally biased region" description="Polar residues" evidence="8">
    <location>
        <begin position="947"/>
        <end position="956"/>
    </location>
</feature>
<evidence type="ECO:0000256" key="6">
    <source>
        <dbReference type="ARBA" id="ARBA00023136"/>
    </source>
</evidence>
<sequence>MVTMSAETIAAAITENRRVVLVAILLLTAGLGAGATAIEEDTAMDEFRTESDERETLEYIDEHFATRGGETTTAQVVVEADGDSGNVLERESLVSVLEFQRALHDDDRVSRTLVDDDPIVSVPSAIATTAIHEDRARELESRAAELNATEAKLAGALERLEADPDAAIEAEFEAVDERTPVELTDDHADTFETAAKRLRRAETESERETAYRQGTRGVLGDEYDALAADRAALDDGLEPSLTAQIDHVESMSDDELAATIERVLGADEGRDELFALMPTAYEPGEPTASGTIVAVVQDTEGEYVAVDSAPASIVTGQQAIAEIGEAELEGSASVFGNGMTADEIESAAPDSLAVVGPLAFAFVLVVLSIAYRDPIDVVVGLVGIVLVLVWTFGTMGWLGIDFALVFVPVPVLLIALSIDYAIHLLMRYREERTDGTLDADAGMAAGLVGVGVALVTVTLTTAVGFLSNVVGPIGPLREFGIVCAIGIVAALAVFGLFVPAVTVSIDDFLETRGIDRRRSALGTGDRLRPVLVVGKRIANRAPLALLVVAVVLSAGGAYGGTQVDTSFDTAAFLPDEPEWTHELPDSVAPRTYTAAPTIETLNEEFVRQDRRAQILVAGDITDSETLQRVDTAGREAATSDTVARLPNDAPAIRSPVTAMESVAATNESFNETFHDADTDGDGVPNSRLAPLYDEFFAADSATAETVIHRTDEGEYEALRLIVTAAGDASNGAVTTETRAAATAVDGDGVTATVTGQGTVLNYQTERAIVETIVTSLLATLAVVGCLLVVVSRRTAGSATLGLVTLIPVLLTLCWVLGTMWLLEIPFNYITGMIASLTIGLGIDYSVHVSERYHRELERGGTIGDALERTVTGTGGALLGSAATTAGGFGILGFAFLPSLQYFGLIAAISIGYALVASVIILPTLLVYWTRFAAPDRGPSGPERASQPPATSTAEDD</sequence>
<evidence type="ECO:0000256" key="1">
    <source>
        <dbReference type="ARBA" id="ARBA00004651"/>
    </source>
</evidence>
<feature type="transmembrane region" description="Helical" evidence="9">
    <location>
        <begin position="828"/>
        <end position="846"/>
    </location>
</feature>
<organism evidence="11 12">
    <name type="scientific">Natrinema ejinorense</name>
    <dbReference type="NCBI Taxonomy" id="373386"/>
    <lineage>
        <taxon>Archaea</taxon>
        <taxon>Methanobacteriati</taxon>
        <taxon>Methanobacteriota</taxon>
        <taxon>Stenosarchaea group</taxon>
        <taxon>Halobacteria</taxon>
        <taxon>Halobacteriales</taxon>
        <taxon>Natrialbaceae</taxon>
        <taxon>Natrinema</taxon>
    </lineage>
</organism>
<gene>
    <name evidence="11" type="ORF">CP557_10585</name>
</gene>
<dbReference type="Pfam" id="PF03176">
    <property type="entry name" value="MMPL"/>
    <property type="match status" value="2"/>
</dbReference>
<keyword evidence="6 9" id="KW-0472">Membrane</keyword>
<evidence type="ECO:0000313" key="12">
    <source>
        <dbReference type="Proteomes" id="UP000219689"/>
    </source>
</evidence>
<evidence type="ECO:0000313" key="11">
    <source>
        <dbReference type="EMBL" id="PCR90928.1"/>
    </source>
</evidence>
<dbReference type="Gene3D" id="1.20.1640.10">
    <property type="entry name" value="Multidrug efflux transporter AcrB transmembrane domain"/>
    <property type="match status" value="2"/>
</dbReference>
<keyword evidence="7" id="KW-0175">Coiled coil</keyword>
<evidence type="ECO:0000256" key="3">
    <source>
        <dbReference type="ARBA" id="ARBA00022475"/>
    </source>
</evidence>
<keyword evidence="4 9" id="KW-0812">Transmembrane</keyword>
<dbReference type="PANTHER" id="PTHR33406:SF6">
    <property type="entry name" value="MEMBRANE PROTEIN YDGH-RELATED"/>
    <property type="match status" value="1"/>
</dbReference>
<accession>A0A2A5QVQ2</accession>
<keyword evidence="12" id="KW-1185">Reference proteome</keyword>
<comment type="subcellular location">
    <subcellularLocation>
        <location evidence="1">Cell membrane</location>
        <topology evidence="1">Multi-pass membrane protein</topology>
    </subcellularLocation>
</comment>
<dbReference type="Proteomes" id="UP000219689">
    <property type="component" value="Unassembled WGS sequence"/>
</dbReference>
<reference evidence="11 12" key="1">
    <citation type="submission" date="2017-09" db="EMBL/GenBank/DDBJ databases">
        <title>Genome sequences of Natrinema ejinorence JCM 13890T.</title>
        <authorList>
            <person name="Roh S.W."/>
            <person name="Kim Y.B."/>
            <person name="Kim J.Y."/>
        </authorList>
    </citation>
    <scope>NUCLEOTIDE SEQUENCE [LARGE SCALE GENOMIC DNA]</scope>
    <source>
        <strain evidence="11 12">JCM 13890</strain>
    </source>
</reference>
<feature type="domain" description="SSD" evidence="10">
    <location>
        <begin position="768"/>
        <end position="927"/>
    </location>
</feature>
<feature type="transmembrane region" description="Helical" evidence="9">
    <location>
        <begin position="772"/>
        <end position="790"/>
    </location>
</feature>
<dbReference type="SUPFAM" id="SSF82866">
    <property type="entry name" value="Multidrug efflux transporter AcrB transmembrane domain"/>
    <property type="match status" value="2"/>
</dbReference>
<protein>
    <submittedName>
        <fullName evidence="11">Patched family protein</fullName>
    </submittedName>
</protein>
<name>A0A2A5QVQ2_9EURY</name>
<feature type="transmembrane region" description="Helical" evidence="9">
    <location>
        <begin position="403"/>
        <end position="422"/>
    </location>
</feature>